<dbReference type="InterPro" id="IPR013373">
    <property type="entry name" value="Flagellin/pilin_N_arc"/>
</dbReference>
<name>A3MVU6_PYRCJ</name>
<protein>
    <recommendedName>
        <fullName evidence="4">Archaeal Type IV pilin N-terminal domain-containing protein</fullName>
    </recommendedName>
</protein>
<evidence type="ECO:0000313" key="2">
    <source>
        <dbReference type="EMBL" id="ABO08763.1"/>
    </source>
</evidence>
<dbReference type="NCBIfam" id="TIGR02537">
    <property type="entry name" value="arch_flag_Nterm"/>
    <property type="match status" value="1"/>
</dbReference>
<dbReference type="RefSeq" id="WP_011850021.1">
    <property type="nucleotide sequence ID" value="NC_009073.1"/>
</dbReference>
<dbReference type="GeneID" id="4908441"/>
<gene>
    <name evidence="2" type="ordered locus">Pcal_1341</name>
</gene>
<dbReference type="HOGENOM" id="CLU_154339_0_0_2"/>
<keyword evidence="3" id="KW-1185">Reference proteome</keyword>
<dbReference type="EMBL" id="CP000561">
    <property type="protein sequence ID" value="ABO08763.1"/>
    <property type="molecule type" value="Genomic_DNA"/>
</dbReference>
<keyword evidence="1" id="KW-1133">Transmembrane helix</keyword>
<evidence type="ECO:0000313" key="3">
    <source>
        <dbReference type="Proteomes" id="UP000001431"/>
    </source>
</evidence>
<accession>A3MVU6</accession>
<dbReference type="AlphaFoldDB" id="A3MVU6"/>
<evidence type="ECO:0000256" key="1">
    <source>
        <dbReference type="SAM" id="Phobius"/>
    </source>
</evidence>
<sequence>MALRGLSEVFSSVLLLVVTVALSAFVVAVFFNMVYGPSVSRLTVEGASQLCVGRIFAVVNDGGWARLYVVNTGSVPCTFDRAYLIVSGTVVDASETSWCWGGGPVPPGGVGCVITRLEYRADARYRLTGPRGEYVEN</sequence>
<dbReference type="Proteomes" id="UP000001431">
    <property type="component" value="Chromosome"/>
</dbReference>
<dbReference type="eggNOG" id="arCOG03870">
    <property type="taxonomic scope" value="Archaea"/>
</dbReference>
<feature type="transmembrane region" description="Helical" evidence="1">
    <location>
        <begin position="12"/>
        <end position="35"/>
    </location>
</feature>
<dbReference type="STRING" id="410359.Pcal_1341"/>
<evidence type="ECO:0008006" key="4">
    <source>
        <dbReference type="Google" id="ProtNLM"/>
    </source>
</evidence>
<keyword evidence="1" id="KW-0812">Transmembrane</keyword>
<organism evidence="2 3">
    <name type="scientific">Pyrobaculum calidifontis (strain DSM 21063 / JCM 11548 / VA1)</name>
    <dbReference type="NCBI Taxonomy" id="410359"/>
    <lineage>
        <taxon>Archaea</taxon>
        <taxon>Thermoproteota</taxon>
        <taxon>Thermoprotei</taxon>
        <taxon>Thermoproteales</taxon>
        <taxon>Thermoproteaceae</taxon>
        <taxon>Pyrobaculum</taxon>
    </lineage>
</organism>
<dbReference type="OrthoDB" id="29264at2157"/>
<dbReference type="KEGG" id="pcl:Pcal_1341"/>
<proteinExistence type="predicted"/>
<keyword evidence="1" id="KW-0472">Membrane</keyword>
<reference evidence="2" key="1">
    <citation type="submission" date="2007-02" db="EMBL/GenBank/DDBJ databases">
        <title>Complete sequence of Pyrobaculum calidifontis JCM 11548.</title>
        <authorList>
            <consortium name="US DOE Joint Genome Institute"/>
            <person name="Copeland A."/>
            <person name="Lucas S."/>
            <person name="Lapidus A."/>
            <person name="Barry K."/>
            <person name="Glavina del Rio T."/>
            <person name="Dalin E."/>
            <person name="Tice H."/>
            <person name="Pitluck S."/>
            <person name="Chain P."/>
            <person name="Malfatti S."/>
            <person name="Shin M."/>
            <person name="Vergez L."/>
            <person name="Schmutz J."/>
            <person name="Larimer F."/>
            <person name="Land M."/>
            <person name="Hauser L."/>
            <person name="Kyrpides N."/>
            <person name="Mikhailova N."/>
            <person name="Cozen A.E."/>
            <person name="Fitz-Gibbon S.T."/>
            <person name="House C.H."/>
            <person name="Saltikov C."/>
            <person name="Lowe T.M."/>
            <person name="Richardson P."/>
        </authorList>
    </citation>
    <scope>NUCLEOTIDE SEQUENCE [LARGE SCALE GENOMIC DNA]</scope>
    <source>
        <strain evidence="2">JCM 11548</strain>
    </source>
</reference>